<dbReference type="PROSITE" id="PS51257">
    <property type="entry name" value="PROKAR_LIPOPROTEIN"/>
    <property type="match status" value="1"/>
</dbReference>
<dbReference type="Proteomes" id="UP001060919">
    <property type="component" value="Chromosome"/>
</dbReference>
<reference evidence="1" key="1">
    <citation type="submission" date="2022-09" db="EMBL/GenBank/DDBJ databases">
        <title>Aureispira anguillicida sp. nov., isolated from Leptocephalus of Japanese eel Anguilla japonica.</title>
        <authorList>
            <person name="Yuasa K."/>
            <person name="Mekata T."/>
            <person name="Ikunari K."/>
        </authorList>
    </citation>
    <scope>NUCLEOTIDE SEQUENCE</scope>
    <source>
        <strain evidence="1">EL160426</strain>
    </source>
</reference>
<keyword evidence="2" id="KW-1185">Reference proteome</keyword>
<evidence type="ECO:0000313" key="1">
    <source>
        <dbReference type="EMBL" id="BDS13764.1"/>
    </source>
</evidence>
<gene>
    <name evidence="1" type="ORF">AsAng_0045260</name>
</gene>
<evidence type="ECO:0000313" key="2">
    <source>
        <dbReference type="Proteomes" id="UP001060919"/>
    </source>
</evidence>
<organism evidence="1 2">
    <name type="scientific">Aureispira anguillae</name>
    <dbReference type="NCBI Taxonomy" id="2864201"/>
    <lineage>
        <taxon>Bacteria</taxon>
        <taxon>Pseudomonadati</taxon>
        <taxon>Bacteroidota</taxon>
        <taxon>Saprospiria</taxon>
        <taxon>Saprospirales</taxon>
        <taxon>Saprospiraceae</taxon>
        <taxon>Aureispira</taxon>
    </lineage>
</organism>
<sequence length="113" mass="12488">MKKIIGSTQQVHWLGLIVTFLFLTSCGGPSASKYAQKLCDCSEAFSKAAIQLRSGTINQATFDQIKKEHDACMGEDNPLEKLADDPEALVQFKAEFLIELEKSCPEVARNMGY</sequence>
<dbReference type="EMBL" id="AP026867">
    <property type="protein sequence ID" value="BDS13764.1"/>
    <property type="molecule type" value="Genomic_DNA"/>
</dbReference>
<evidence type="ECO:0008006" key="3">
    <source>
        <dbReference type="Google" id="ProtNLM"/>
    </source>
</evidence>
<protein>
    <recommendedName>
        <fullName evidence="3">Lipoprotein</fullName>
    </recommendedName>
</protein>
<accession>A0A916DU21</accession>
<dbReference type="RefSeq" id="WP_264789016.1">
    <property type="nucleotide sequence ID" value="NZ_AP026867.1"/>
</dbReference>
<proteinExistence type="predicted"/>
<dbReference type="AlphaFoldDB" id="A0A916DU21"/>
<name>A0A916DU21_9BACT</name>
<dbReference type="KEGG" id="aup:AsAng_0045260"/>